<dbReference type="Proteomes" id="UP000800041">
    <property type="component" value="Unassembled WGS sequence"/>
</dbReference>
<organism evidence="2 3">
    <name type="scientific">Aulographum hederae CBS 113979</name>
    <dbReference type="NCBI Taxonomy" id="1176131"/>
    <lineage>
        <taxon>Eukaryota</taxon>
        <taxon>Fungi</taxon>
        <taxon>Dikarya</taxon>
        <taxon>Ascomycota</taxon>
        <taxon>Pezizomycotina</taxon>
        <taxon>Dothideomycetes</taxon>
        <taxon>Pleosporomycetidae</taxon>
        <taxon>Aulographales</taxon>
        <taxon>Aulographaceae</taxon>
    </lineage>
</organism>
<evidence type="ECO:0000313" key="2">
    <source>
        <dbReference type="EMBL" id="KAF1988588.1"/>
    </source>
</evidence>
<proteinExistence type="predicted"/>
<protein>
    <submittedName>
        <fullName evidence="2">Uncharacterized protein</fullName>
    </submittedName>
</protein>
<name>A0A6G1H6K0_9PEZI</name>
<reference evidence="2" key="1">
    <citation type="journal article" date="2020" name="Stud. Mycol.">
        <title>101 Dothideomycetes genomes: a test case for predicting lifestyles and emergence of pathogens.</title>
        <authorList>
            <person name="Haridas S."/>
            <person name="Albert R."/>
            <person name="Binder M."/>
            <person name="Bloem J."/>
            <person name="Labutti K."/>
            <person name="Salamov A."/>
            <person name="Andreopoulos B."/>
            <person name="Baker S."/>
            <person name="Barry K."/>
            <person name="Bills G."/>
            <person name="Bluhm B."/>
            <person name="Cannon C."/>
            <person name="Castanera R."/>
            <person name="Culley D."/>
            <person name="Daum C."/>
            <person name="Ezra D."/>
            <person name="Gonzalez J."/>
            <person name="Henrissat B."/>
            <person name="Kuo A."/>
            <person name="Liang C."/>
            <person name="Lipzen A."/>
            <person name="Lutzoni F."/>
            <person name="Magnuson J."/>
            <person name="Mondo S."/>
            <person name="Nolan M."/>
            <person name="Ohm R."/>
            <person name="Pangilinan J."/>
            <person name="Park H.-J."/>
            <person name="Ramirez L."/>
            <person name="Alfaro M."/>
            <person name="Sun H."/>
            <person name="Tritt A."/>
            <person name="Yoshinaga Y."/>
            <person name="Zwiers L.-H."/>
            <person name="Turgeon B."/>
            <person name="Goodwin S."/>
            <person name="Spatafora J."/>
            <person name="Crous P."/>
            <person name="Grigoriev I."/>
        </authorList>
    </citation>
    <scope>NUCLEOTIDE SEQUENCE</scope>
    <source>
        <strain evidence="2">CBS 113979</strain>
    </source>
</reference>
<feature type="region of interest" description="Disordered" evidence="1">
    <location>
        <begin position="34"/>
        <end position="59"/>
    </location>
</feature>
<accession>A0A6G1H6K0</accession>
<evidence type="ECO:0000256" key="1">
    <source>
        <dbReference type="SAM" id="MobiDB-lite"/>
    </source>
</evidence>
<dbReference type="AlphaFoldDB" id="A0A6G1H6K0"/>
<evidence type="ECO:0000313" key="3">
    <source>
        <dbReference type="Proteomes" id="UP000800041"/>
    </source>
</evidence>
<dbReference type="EMBL" id="ML977148">
    <property type="protein sequence ID" value="KAF1988588.1"/>
    <property type="molecule type" value="Genomic_DNA"/>
</dbReference>
<gene>
    <name evidence="2" type="ORF">K402DRAFT_391813</name>
</gene>
<keyword evidence="3" id="KW-1185">Reference proteome</keyword>
<feature type="region of interest" description="Disordered" evidence="1">
    <location>
        <begin position="351"/>
        <end position="411"/>
    </location>
</feature>
<feature type="compositionally biased region" description="Acidic residues" evidence="1">
    <location>
        <begin position="391"/>
        <end position="401"/>
    </location>
</feature>
<sequence length="411" mass="46210">MSRAHVRHRQRSERHRQALAPLPVSLENLEYHPLPARYPDTSHGGKWDPDPSNENPSISPAQLRTQLWQDFWERTSDTIHEDVSTSLATHGIPKCPGKQFELVEAAVQWSRVARKRHRIAKLEARQKSVEIDIERLMKKWGDDLAILSTKLALQRKLDMLHSIPGMGSVPGMGSISDLLMACTSSPAGKILKLLEQKPDWSIITEEIVNGNLPDAATLVSNVEMLDATEKGMIEGSWKSFEIEKKIRKLRKRYFPGDKIYRRPRRSVRLAERTNPASVVLQTSVNGCELRYTDLSAYPRVNAVRARPAEGYESIEDYEREPSLAISPEHRNVDEATPLLQGIPRQPSLVDSGYGSGVEEEHAGEPVDCQLPVLRGTPARQPSPVDSGYGSGEDEEYAEEHEEVVLESLMRP</sequence>